<protein>
    <submittedName>
        <fullName evidence="3">Replication initiator protein</fullName>
    </submittedName>
</protein>
<dbReference type="RefSeq" id="WP_013603340.1">
    <property type="nucleotide sequence ID" value="NC_015149.1"/>
</dbReference>
<name>E9RJH0_BACNA</name>
<dbReference type="AlphaFoldDB" id="E9RJH0"/>
<feature type="compositionally biased region" description="Low complexity" evidence="1">
    <location>
        <begin position="186"/>
        <end position="195"/>
    </location>
</feature>
<keyword evidence="3" id="KW-0614">Plasmid</keyword>
<gene>
    <name evidence="3" type="primary">repN</name>
</gene>
<accession>E9RJH0</accession>
<evidence type="ECO:0000256" key="1">
    <source>
        <dbReference type="SAM" id="MobiDB-lite"/>
    </source>
</evidence>
<feature type="region of interest" description="Disordered" evidence="1">
    <location>
        <begin position="174"/>
        <end position="195"/>
    </location>
</feature>
<dbReference type="Pfam" id="PF06970">
    <property type="entry name" value="RepA_N"/>
    <property type="match status" value="1"/>
</dbReference>
<geneLocation type="plasmid" evidence="3">
    <name>pLS32</name>
</geneLocation>
<reference evidence="3" key="2">
    <citation type="submission" date="2011-02" db="EMBL/GenBank/DDBJ databases">
        <title>Genetic factors for stable replication of pLS32 in Bacillus subtilis.</title>
        <authorList>
            <person name="Itaya M."/>
        </authorList>
    </citation>
    <scope>NUCLEOTIDE SEQUENCE</scope>
    <source>
        <strain evidence="3">IAM 11631</strain>
        <plasmid evidence="3">pLS32</plasmid>
    </source>
</reference>
<dbReference type="InterPro" id="IPR010724">
    <property type="entry name" value="RepA_N"/>
</dbReference>
<evidence type="ECO:0000313" key="3">
    <source>
        <dbReference type="EMBL" id="BAJ77065.1"/>
    </source>
</evidence>
<sequence length="287" mass="33511">MSKYFTANNLDSLVFYQVPKVLLIGDKYKTMNPNAMKLYIILIDRIKLSMMNNWKDELGRYYVRLSIEKGSELLGFSDSTFKRAKKELAKYELLEEKREGMNKSNILYPLMLEYTEEDIYRLNNEVDDLLIKAEETAKNIDKNWMGQNELSSNERIGQNELSGKVQIEPSREVKLNHPDGSKRTTNNNNSIKNNFNNNENNLVNKLLTREETIHNLISEYMKKGLPKEVCIMVLDEVEKTPDVKNFGAYLRTCLDNALHKRNLKYGNIDFKGKKINGQVPFYNWLDN</sequence>
<dbReference type="EMBL" id="AB615353">
    <property type="protein sequence ID" value="BAJ77065.1"/>
    <property type="molecule type" value="Genomic_DNA"/>
</dbReference>
<organism evidence="3">
    <name type="scientific">Bacillus subtilis subsp. natto</name>
    <dbReference type="NCBI Taxonomy" id="86029"/>
    <lineage>
        <taxon>Bacteria</taxon>
        <taxon>Bacillati</taxon>
        <taxon>Bacillota</taxon>
        <taxon>Bacilli</taxon>
        <taxon>Bacillales</taxon>
        <taxon>Bacillaceae</taxon>
        <taxon>Bacillus</taxon>
    </lineage>
</organism>
<proteinExistence type="predicted"/>
<evidence type="ECO:0000259" key="2">
    <source>
        <dbReference type="Pfam" id="PF06970"/>
    </source>
</evidence>
<feature type="domain" description="Replication initiator A N-terminal" evidence="2">
    <location>
        <begin position="15"/>
        <end position="88"/>
    </location>
</feature>
<reference evidence="3" key="1">
    <citation type="journal article" date="1997" name="Proc. Natl. Acad. Sci. U.S.A.">
        <title>Experimental surgery to create subgenomes of Bacillus subtilis 168.</title>
        <authorList>
            <person name="Itaya M."/>
            <person name="Tanaka T."/>
        </authorList>
    </citation>
    <scope>NUCLEOTIDE SEQUENCE</scope>
    <source>
        <strain evidence="3">IAM 11631</strain>
        <plasmid evidence="3">pLS32</plasmid>
    </source>
</reference>